<name>A0A0A8K4J7_9HYPH</name>
<evidence type="ECO:0000313" key="3">
    <source>
        <dbReference type="EMBL" id="BAQ16899.1"/>
    </source>
</evidence>
<keyword evidence="1" id="KW-0472">Membrane</keyword>
<protein>
    <submittedName>
        <fullName evidence="3">Uncharacterized protein</fullName>
    </submittedName>
</protein>
<dbReference type="HOGENOM" id="CLU_1617085_0_0_5"/>
<feature type="chain" id="PRO_5002038903" evidence="2">
    <location>
        <begin position="21"/>
        <end position="164"/>
    </location>
</feature>
<keyword evidence="1" id="KW-1133">Transmembrane helix</keyword>
<evidence type="ECO:0000313" key="4">
    <source>
        <dbReference type="Proteomes" id="UP000031643"/>
    </source>
</evidence>
<dbReference type="AlphaFoldDB" id="A0A0A8K4J7"/>
<proteinExistence type="predicted"/>
<keyword evidence="1" id="KW-0812">Transmembrane</keyword>
<keyword evidence="2" id="KW-0732">Signal</keyword>
<keyword evidence="4" id="KW-1185">Reference proteome</keyword>
<dbReference type="STRING" id="1384459.GL4_1443"/>
<gene>
    <name evidence="3" type="ORF">GL4_1443</name>
</gene>
<dbReference type="Proteomes" id="UP000031643">
    <property type="component" value="Chromosome"/>
</dbReference>
<dbReference type="EMBL" id="AP014648">
    <property type="protein sequence ID" value="BAQ16899.1"/>
    <property type="molecule type" value="Genomic_DNA"/>
</dbReference>
<sequence>MRSILLAVLAVCLLPTAVLAADTVTVPWGDWAVAAVDTAVPLILTGIGVVWTWFVAPNMPAWLKAAYGEKLQHNFEALANRAVLSAVAQVKGAALGQRLEIPVSNEVLRTAIQYAVDQAPMLVSWATGGDPSKLVKMILARMTEYDLLEADFNLGDYLKNVIAR</sequence>
<reference evidence="3 4" key="1">
    <citation type="submission" date="2014-09" db="EMBL/GenBank/DDBJ databases">
        <title>Genome sequencing of Methyloceanibacter caenitepidi Gela4.</title>
        <authorList>
            <person name="Takeuchi M."/>
            <person name="Susumu S."/>
            <person name="Kamagata Y."/>
            <person name="Oshima K."/>
            <person name="Hattori M."/>
            <person name="Iwasaki W."/>
        </authorList>
    </citation>
    <scope>NUCLEOTIDE SEQUENCE [LARGE SCALE GENOMIC DNA]</scope>
    <source>
        <strain evidence="3 4">Gela4</strain>
    </source>
</reference>
<organism evidence="3 4">
    <name type="scientific">Methyloceanibacter caenitepidi</name>
    <dbReference type="NCBI Taxonomy" id="1384459"/>
    <lineage>
        <taxon>Bacteria</taxon>
        <taxon>Pseudomonadati</taxon>
        <taxon>Pseudomonadota</taxon>
        <taxon>Alphaproteobacteria</taxon>
        <taxon>Hyphomicrobiales</taxon>
        <taxon>Hyphomicrobiaceae</taxon>
        <taxon>Methyloceanibacter</taxon>
    </lineage>
</organism>
<accession>A0A0A8K4J7</accession>
<dbReference type="KEGG" id="mcg:GL4_1443"/>
<feature type="transmembrane region" description="Helical" evidence="1">
    <location>
        <begin position="30"/>
        <end position="54"/>
    </location>
</feature>
<dbReference type="RefSeq" id="WP_045366026.1">
    <property type="nucleotide sequence ID" value="NZ_AP014648.1"/>
</dbReference>
<feature type="signal peptide" evidence="2">
    <location>
        <begin position="1"/>
        <end position="20"/>
    </location>
</feature>
<evidence type="ECO:0000256" key="2">
    <source>
        <dbReference type="SAM" id="SignalP"/>
    </source>
</evidence>
<evidence type="ECO:0000256" key="1">
    <source>
        <dbReference type="SAM" id="Phobius"/>
    </source>
</evidence>